<dbReference type="GO" id="GO:0003677">
    <property type="term" value="F:DNA binding"/>
    <property type="evidence" value="ECO:0007669"/>
    <property type="project" value="UniProtKB-KW"/>
</dbReference>
<dbReference type="PANTHER" id="PTHR30346">
    <property type="entry name" value="TRANSCRIPTIONAL DUAL REGULATOR HCAR-RELATED"/>
    <property type="match status" value="1"/>
</dbReference>
<keyword evidence="2" id="KW-0805">Transcription regulation</keyword>
<dbReference type="SUPFAM" id="SSF46785">
    <property type="entry name" value="Winged helix' DNA-binding domain"/>
    <property type="match status" value="1"/>
</dbReference>
<dbReference type="InterPro" id="IPR000847">
    <property type="entry name" value="LysR_HTH_N"/>
</dbReference>
<evidence type="ECO:0000313" key="7">
    <source>
        <dbReference type="EMBL" id="CRY78372.1"/>
    </source>
</evidence>
<evidence type="ECO:0000256" key="4">
    <source>
        <dbReference type="ARBA" id="ARBA00023159"/>
    </source>
</evidence>
<evidence type="ECO:0000256" key="2">
    <source>
        <dbReference type="ARBA" id="ARBA00023015"/>
    </source>
</evidence>
<dbReference type="GO" id="GO:0032993">
    <property type="term" value="C:protein-DNA complex"/>
    <property type="evidence" value="ECO:0007669"/>
    <property type="project" value="TreeGrafter"/>
</dbReference>
<keyword evidence="3" id="KW-0238">DNA-binding</keyword>
<evidence type="ECO:0000313" key="8">
    <source>
        <dbReference type="Proteomes" id="UP000057820"/>
    </source>
</evidence>
<feature type="domain" description="HTH lysR-type" evidence="6">
    <location>
        <begin position="4"/>
        <end position="62"/>
    </location>
</feature>
<dbReference type="PANTHER" id="PTHR30346:SF0">
    <property type="entry name" value="HCA OPERON TRANSCRIPTIONAL ACTIVATOR HCAR"/>
    <property type="match status" value="1"/>
</dbReference>
<keyword evidence="4" id="KW-0010">Activator</keyword>
<dbReference type="PROSITE" id="PS50931">
    <property type="entry name" value="HTH_LYSR"/>
    <property type="match status" value="1"/>
</dbReference>
<comment type="similarity">
    <text evidence="1">Belongs to the LysR transcriptional regulatory family.</text>
</comment>
<dbReference type="EMBL" id="LN868938">
    <property type="protein sequence ID" value="CRY78372.1"/>
    <property type="molecule type" value="Genomic_DNA"/>
</dbReference>
<dbReference type="Pfam" id="PF00126">
    <property type="entry name" value="HTH_1"/>
    <property type="match status" value="1"/>
</dbReference>
<dbReference type="CDD" id="cd08412">
    <property type="entry name" value="PBP2_PAO1_like"/>
    <property type="match status" value="1"/>
</dbReference>
<dbReference type="RefSeq" id="WP_060592912.1">
    <property type="nucleotide sequence ID" value="NZ_CP031418.1"/>
</dbReference>
<dbReference type="AlphaFoldDB" id="A0A0H5NSG7"/>
<dbReference type="Gene3D" id="1.10.10.10">
    <property type="entry name" value="Winged helix-like DNA-binding domain superfamily/Winged helix DNA-binding domain"/>
    <property type="match status" value="1"/>
</dbReference>
<accession>A0A0H5NSG7</accession>
<evidence type="ECO:0000259" key="6">
    <source>
        <dbReference type="PROSITE" id="PS50931"/>
    </source>
</evidence>
<name>A0A0H5NSG7_NOCFR</name>
<dbReference type="KEGG" id="nfr:ERS450000_02898"/>
<dbReference type="Gene3D" id="3.40.190.10">
    <property type="entry name" value="Periplasmic binding protein-like II"/>
    <property type="match status" value="2"/>
</dbReference>
<dbReference type="InterPro" id="IPR036390">
    <property type="entry name" value="WH_DNA-bd_sf"/>
</dbReference>
<evidence type="ECO:0000256" key="3">
    <source>
        <dbReference type="ARBA" id="ARBA00023125"/>
    </source>
</evidence>
<dbReference type="SUPFAM" id="SSF53850">
    <property type="entry name" value="Periplasmic binding protein-like II"/>
    <property type="match status" value="1"/>
</dbReference>
<sequence length="310" mass="33777">MPGYTLRQLEYFAAVAQARSISAAAAALHVTPTAVASALTDLERVLRTQLVVRRKAHGITLTPTGSYLHQRVAGLLREADELELAAAGGGTELVGPLLLGCYSTIAPTVVPLLMEWMREHHPRVDLTVVTGSQAELPQRLLVGGLDLAIGYDIGLPDGLDSVLLYRAPPYAILPTDHPLTRRDTVTIAELAREPMILLDLPPAAQHTLQLFTDVGVEPRIGQRISDFELTRALVARGFGYSVLIQRPAISRSYEGLPIALREIESPSHSGHVLMMWPRQVRLTDRAAALVDFATRHADHLDPRNHHSAPA</sequence>
<dbReference type="InterPro" id="IPR036388">
    <property type="entry name" value="WH-like_DNA-bd_sf"/>
</dbReference>
<reference evidence="8" key="1">
    <citation type="submission" date="2015-03" db="EMBL/GenBank/DDBJ databases">
        <authorList>
            <consortium name="Pathogen Informatics"/>
        </authorList>
    </citation>
    <scope>NUCLEOTIDE SEQUENCE [LARGE SCALE GENOMIC DNA]</scope>
    <source>
        <strain evidence="8">NCTC11134</strain>
    </source>
</reference>
<dbReference type="Pfam" id="PF03466">
    <property type="entry name" value="LysR_substrate"/>
    <property type="match status" value="1"/>
</dbReference>
<organism evidence="7 8">
    <name type="scientific">Nocardia farcinica</name>
    <dbReference type="NCBI Taxonomy" id="37329"/>
    <lineage>
        <taxon>Bacteria</taxon>
        <taxon>Bacillati</taxon>
        <taxon>Actinomycetota</taxon>
        <taxon>Actinomycetes</taxon>
        <taxon>Mycobacteriales</taxon>
        <taxon>Nocardiaceae</taxon>
        <taxon>Nocardia</taxon>
    </lineage>
</organism>
<keyword evidence="5" id="KW-0804">Transcription</keyword>
<dbReference type="InterPro" id="IPR005119">
    <property type="entry name" value="LysR_subst-bd"/>
</dbReference>
<protein>
    <submittedName>
        <fullName evidence="7">Morphology and auto-aggregation control protein</fullName>
    </submittedName>
</protein>
<dbReference type="Proteomes" id="UP000057820">
    <property type="component" value="Chromosome 1"/>
</dbReference>
<gene>
    <name evidence="7" type="primary">oxyR_5</name>
    <name evidence="7" type="ORF">ERS450000_02898</name>
</gene>
<dbReference type="GO" id="GO:0003700">
    <property type="term" value="F:DNA-binding transcription factor activity"/>
    <property type="evidence" value="ECO:0007669"/>
    <property type="project" value="InterPro"/>
</dbReference>
<evidence type="ECO:0000256" key="5">
    <source>
        <dbReference type="ARBA" id="ARBA00023163"/>
    </source>
</evidence>
<evidence type="ECO:0000256" key="1">
    <source>
        <dbReference type="ARBA" id="ARBA00009437"/>
    </source>
</evidence>
<proteinExistence type="inferred from homology"/>